<accession>A0A6J7BC52</accession>
<dbReference type="AlphaFoldDB" id="A0A6J7BC52"/>
<protein>
    <submittedName>
        <fullName evidence="1">Unannotated protein</fullName>
    </submittedName>
</protein>
<organism evidence="1">
    <name type="scientific">freshwater metagenome</name>
    <dbReference type="NCBI Taxonomy" id="449393"/>
    <lineage>
        <taxon>unclassified sequences</taxon>
        <taxon>metagenomes</taxon>
        <taxon>ecological metagenomes</taxon>
    </lineage>
</organism>
<name>A0A6J7BC52_9ZZZZ</name>
<gene>
    <name evidence="1" type="ORF">UFOPK3243_00737</name>
</gene>
<proteinExistence type="predicted"/>
<dbReference type="EMBL" id="CAFAZZ010000066">
    <property type="protein sequence ID" value="CAB4843076.1"/>
    <property type="molecule type" value="Genomic_DNA"/>
</dbReference>
<evidence type="ECO:0000313" key="1">
    <source>
        <dbReference type="EMBL" id="CAB4843076.1"/>
    </source>
</evidence>
<sequence>MAKPSACNLAKSLFIKGNTRTQSTHSKRWSNNDRIVKLSNRTEYIIHRVTDNASRRLPTNFFDYRSEEFAIFATFYCCNISTNELYSITIESPGLKETNCSIERRLTSKSSENSIWPFSRNDAFDKFGGYRFDIRCICKFWVSHNGRRI</sequence>
<reference evidence="1" key="1">
    <citation type="submission" date="2020-05" db="EMBL/GenBank/DDBJ databases">
        <authorList>
            <person name="Chiriac C."/>
            <person name="Salcher M."/>
            <person name="Ghai R."/>
            <person name="Kavagutti S V."/>
        </authorList>
    </citation>
    <scope>NUCLEOTIDE SEQUENCE</scope>
</reference>